<feature type="region of interest" description="Disordered" evidence="2">
    <location>
        <begin position="47"/>
        <end position="77"/>
    </location>
</feature>
<dbReference type="EMBL" id="CAOQHR010000006">
    <property type="protein sequence ID" value="CAI6336194.1"/>
    <property type="molecule type" value="Genomic_DNA"/>
</dbReference>
<protein>
    <submittedName>
        <fullName evidence="3">Uncharacterized protein</fullName>
    </submittedName>
</protein>
<feature type="coiled-coil region" evidence="1">
    <location>
        <begin position="213"/>
        <end position="242"/>
    </location>
</feature>
<evidence type="ECO:0000256" key="1">
    <source>
        <dbReference type="SAM" id="Coils"/>
    </source>
</evidence>
<gene>
    <name evidence="3" type="ORF">PDIGIT_LOCUS9286</name>
</gene>
<accession>A0A9W4UIZ1</accession>
<proteinExistence type="predicted"/>
<keyword evidence="4" id="KW-1185">Reference proteome</keyword>
<evidence type="ECO:0000313" key="4">
    <source>
        <dbReference type="Proteomes" id="UP001152607"/>
    </source>
</evidence>
<feature type="region of interest" description="Disordered" evidence="2">
    <location>
        <begin position="96"/>
        <end position="118"/>
    </location>
</feature>
<evidence type="ECO:0000313" key="3">
    <source>
        <dbReference type="EMBL" id="CAI6336194.1"/>
    </source>
</evidence>
<dbReference type="Proteomes" id="UP001152607">
    <property type="component" value="Unassembled WGS sequence"/>
</dbReference>
<dbReference type="OrthoDB" id="3800146at2759"/>
<sequence length="291" mass="32725">MPHSSQDAAPQIRKRPAPTTEIGEDALGEYVSGLLKKAAGSQLKKIKTATGAKVTSEAAPTAVLKSTPKPPPAILQNDFLNPRKILTPKSPIKTKKIAVGPVNPPSASAARPTKPGKRFKDDEELEAHYKSHRKTFGSQLAVEKNLTRDRNVEIIKLPPSVKAINVTEFEKAYIYMIEKDPNHFPNIKLLGTDKRGYTVVRREKMPNKRIADIREMERKRKLAKARSEARRENADLREAKKTRHKSAIMRARVKLIQEEERILQVGREVEENGARRRAKMLAERKANAITE</sequence>
<organism evidence="3 4">
    <name type="scientific">Periconia digitata</name>
    <dbReference type="NCBI Taxonomy" id="1303443"/>
    <lineage>
        <taxon>Eukaryota</taxon>
        <taxon>Fungi</taxon>
        <taxon>Dikarya</taxon>
        <taxon>Ascomycota</taxon>
        <taxon>Pezizomycotina</taxon>
        <taxon>Dothideomycetes</taxon>
        <taxon>Pleosporomycetidae</taxon>
        <taxon>Pleosporales</taxon>
        <taxon>Massarineae</taxon>
        <taxon>Periconiaceae</taxon>
        <taxon>Periconia</taxon>
    </lineage>
</organism>
<keyword evidence="1" id="KW-0175">Coiled coil</keyword>
<feature type="region of interest" description="Disordered" evidence="2">
    <location>
        <begin position="1"/>
        <end position="23"/>
    </location>
</feature>
<evidence type="ECO:0000256" key="2">
    <source>
        <dbReference type="SAM" id="MobiDB-lite"/>
    </source>
</evidence>
<reference evidence="3" key="1">
    <citation type="submission" date="2023-01" db="EMBL/GenBank/DDBJ databases">
        <authorList>
            <person name="Van Ghelder C."/>
            <person name="Rancurel C."/>
        </authorList>
    </citation>
    <scope>NUCLEOTIDE SEQUENCE</scope>
    <source>
        <strain evidence="3">CNCM I-4278</strain>
    </source>
</reference>
<name>A0A9W4UIZ1_9PLEO</name>
<dbReference type="AlphaFoldDB" id="A0A9W4UIZ1"/>
<comment type="caution">
    <text evidence="3">The sequence shown here is derived from an EMBL/GenBank/DDBJ whole genome shotgun (WGS) entry which is preliminary data.</text>
</comment>